<comment type="subcellular location">
    <subcellularLocation>
        <location evidence="1">Nucleus</location>
    </subcellularLocation>
</comment>
<evidence type="ECO:0000256" key="1">
    <source>
        <dbReference type="ARBA" id="ARBA00004123"/>
    </source>
</evidence>
<evidence type="ECO:0000313" key="8">
    <source>
        <dbReference type="Proteomes" id="UP001152795"/>
    </source>
</evidence>
<accession>A0A7D9EDI6</accession>
<dbReference type="InterPro" id="IPR019787">
    <property type="entry name" value="Znf_PHD-finger"/>
</dbReference>
<dbReference type="PROSITE" id="PS01359">
    <property type="entry name" value="ZF_PHD_1"/>
    <property type="match status" value="1"/>
</dbReference>
<protein>
    <submittedName>
        <fullName evidence="7">Chromatin modification-related YNG2</fullName>
    </submittedName>
</protein>
<evidence type="ECO:0000313" key="7">
    <source>
        <dbReference type="EMBL" id="CAB4005889.1"/>
    </source>
</evidence>
<sequence length="840" mass="95254">MKFGFTVSSSSPDTSSGDESCVWISGDENDGGSMEKSKDKQSLGVQNISSHGLLEQTESATHTTTSSLNHSALVSMLKENKMNWISFVEKLKLNINNLSEGSLEELVKDLASFIPKSDLTDAEKNCADQSYQAYLAVRQGACREDQEFVTESESDDPEDWVQLKEATAESSQLQNKIKKQAIILKKYKKRLIAKDVARLCILKRKVPNRVSKTVLKYPNIGKDIEKFARENPIGADSWRKTGLLTFSGNTKRGPKLTYKRIQAHLEEKYGVRFGYGTVVQLCCVKNKRKLSAKRYFGVAKIVSKRARKGFSVKLNVDAHWSCALYNGLDFLQLKDGRDKMILNRDDAAGFRLDSTFTHKQHKILAEAGNPELTTRTTDFLNKYTATLQTSSYMFLETETTPETCIGVVKAHKVHHKNPAQHASDLEMLESNDEAKSSLAGQIDCIRVDGATDEGPSHYEVQFMWTERHINHGKICTMVTTRFAGGSYLNKVELQNGCLALGHSNVYIPSTIHGSNIVNGELDQEKLCKNLEAAITVYTNTVNGSPCGGKPIHLTRGSTDEFSKKKQERRNRLLIFLRESKKKKKELQEGHPEEYNYFLKIWRVREDHMVKDLPENYILMLVPCYKRDCVHPVCRKGCPEKEATWFKDGPPITFIPLPIPDPKRPFGGNCENCKQNKQNCTGHYLPPELQYEWTVKNGMNYSVQPPSKILKIFAKTHATFTEDDVKLLASECLLSESDVQMWLENVNNGKKRKAATQNKSKRVDKNQKEDENEKADENKKDDENEKDDDEDDDVYCICMQPWDGRFMIQCDTCEMWYHGSCVGIEEDEADLIDDYQCDLCG</sequence>
<evidence type="ECO:0000256" key="2">
    <source>
        <dbReference type="ARBA" id="ARBA00022723"/>
    </source>
</evidence>
<dbReference type="EMBL" id="CACRXK020005343">
    <property type="protein sequence ID" value="CAB4005889.1"/>
    <property type="molecule type" value="Genomic_DNA"/>
</dbReference>
<dbReference type="InterPro" id="IPR037869">
    <property type="entry name" value="Spp1/CFP1"/>
</dbReference>
<dbReference type="Gene3D" id="3.30.40.10">
    <property type="entry name" value="Zinc/RING finger domain, C3HC4 (zinc finger)"/>
    <property type="match status" value="1"/>
</dbReference>
<keyword evidence="4" id="KW-0862">Zinc</keyword>
<dbReference type="GO" id="GO:0008270">
    <property type="term" value="F:zinc ion binding"/>
    <property type="evidence" value="ECO:0007669"/>
    <property type="project" value="UniProtKB-KW"/>
</dbReference>
<keyword evidence="5" id="KW-0539">Nucleus</keyword>
<evidence type="ECO:0000256" key="4">
    <source>
        <dbReference type="ARBA" id="ARBA00022833"/>
    </source>
</evidence>
<feature type="compositionally biased region" description="Basic and acidic residues" evidence="6">
    <location>
        <begin position="760"/>
        <end position="782"/>
    </location>
</feature>
<dbReference type="GO" id="GO:0048188">
    <property type="term" value="C:Set1C/COMPASS complex"/>
    <property type="evidence" value="ECO:0007669"/>
    <property type="project" value="InterPro"/>
</dbReference>
<evidence type="ECO:0000256" key="5">
    <source>
        <dbReference type="ARBA" id="ARBA00023242"/>
    </source>
</evidence>
<evidence type="ECO:0000256" key="6">
    <source>
        <dbReference type="SAM" id="MobiDB-lite"/>
    </source>
</evidence>
<feature type="compositionally biased region" description="Low complexity" evidence="6">
    <location>
        <begin position="8"/>
        <end position="20"/>
    </location>
</feature>
<dbReference type="Proteomes" id="UP001152795">
    <property type="component" value="Unassembled WGS sequence"/>
</dbReference>
<dbReference type="Pfam" id="PF00628">
    <property type="entry name" value="PHD"/>
    <property type="match status" value="1"/>
</dbReference>
<dbReference type="GO" id="GO:0045893">
    <property type="term" value="P:positive regulation of DNA-templated transcription"/>
    <property type="evidence" value="ECO:0007669"/>
    <property type="project" value="TreeGrafter"/>
</dbReference>
<name>A0A7D9EDI6_PARCT</name>
<gene>
    <name evidence="7" type="ORF">PACLA_8A045867</name>
</gene>
<keyword evidence="2" id="KW-0479">Metal-binding</keyword>
<keyword evidence="8" id="KW-1185">Reference proteome</keyword>
<proteinExistence type="predicted"/>
<reference evidence="7" key="1">
    <citation type="submission" date="2020-04" db="EMBL/GenBank/DDBJ databases">
        <authorList>
            <person name="Alioto T."/>
            <person name="Alioto T."/>
            <person name="Gomez Garrido J."/>
        </authorList>
    </citation>
    <scope>NUCLEOTIDE SEQUENCE</scope>
    <source>
        <strain evidence="7">A484AB</strain>
    </source>
</reference>
<dbReference type="PROSITE" id="PS50016">
    <property type="entry name" value="ZF_PHD_2"/>
    <property type="match status" value="1"/>
</dbReference>
<comment type="caution">
    <text evidence="7">The sequence shown here is derived from an EMBL/GenBank/DDBJ whole genome shotgun (WGS) entry which is preliminary data.</text>
</comment>
<dbReference type="PANTHER" id="PTHR46174:SF1">
    <property type="entry name" value="CXXC-TYPE ZINC FINGER PROTEIN 1"/>
    <property type="match status" value="1"/>
</dbReference>
<dbReference type="InterPro" id="IPR013083">
    <property type="entry name" value="Znf_RING/FYVE/PHD"/>
</dbReference>
<dbReference type="AlphaFoldDB" id="A0A7D9EDI6"/>
<feature type="region of interest" description="Disordered" evidence="6">
    <location>
        <begin position="748"/>
        <end position="789"/>
    </location>
</feature>
<feature type="compositionally biased region" description="Basic residues" evidence="6">
    <location>
        <begin position="748"/>
        <end position="759"/>
    </location>
</feature>
<dbReference type="InterPro" id="IPR011011">
    <property type="entry name" value="Znf_FYVE_PHD"/>
</dbReference>
<dbReference type="InterPro" id="IPR019786">
    <property type="entry name" value="Zinc_finger_PHD-type_CS"/>
</dbReference>
<dbReference type="SUPFAM" id="SSF57903">
    <property type="entry name" value="FYVE/PHD zinc finger"/>
    <property type="match status" value="1"/>
</dbReference>
<organism evidence="7 8">
    <name type="scientific">Paramuricea clavata</name>
    <name type="common">Red gorgonian</name>
    <name type="synonym">Violescent sea-whip</name>
    <dbReference type="NCBI Taxonomy" id="317549"/>
    <lineage>
        <taxon>Eukaryota</taxon>
        <taxon>Metazoa</taxon>
        <taxon>Cnidaria</taxon>
        <taxon>Anthozoa</taxon>
        <taxon>Octocorallia</taxon>
        <taxon>Malacalcyonacea</taxon>
        <taxon>Plexauridae</taxon>
        <taxon>Paramuricea</taxon>
    </lineage>
</organism>
<keyword evidence="3" id="KW-0863">Zinc-finger</keyword>
<dbReference type="PANTHER" id="PTHR46174">
    <property type="entry name" value="CXXC-TYPE ZINC FINGER PROTEIN 1"/>
    <property type="match status" value="1"/>
</dbReference>
<dbReference type="InterPro" id="IPR001965">
    <property type="entry name" value="Znf_PHD"/>
</dbReference>
<dbReference type="SMART" id="SM00249">
    <property type="entry name" value="PHD"/>
    <property type="match status" value="1"/>
</dbReference>
<dbReference type="OrthoDB" id="10002605at2759"/>
<feature type="region of interest" description="Disordered" evidence="6">
    <location>
        <begin position="1"/>
        <end position="42"/>
    </location>
</feature>
<evidence type="ECO:0000256" key="3">
    <source>
        <dbReference type="ARBA" id="ARBA00022771"/>
    </source>
</evidence>